<dbReference type="EMBL" id="CM037161">
    <property type="protein sequence ID" value="KAH7854487.1"/>
    <property type="molecule type" value="Genomic_DNA"/>
</dbReference>
<evidence type="ECO:0000313" key="2">
    <source>
        <dbReference type="Proteomes" id="UP000828048"/>
    </source>
</evidence>
<evidence type="ECO:0000313" key="1">
    <source>
        <dbReference type="EMBL" id="KAH7854487.1"/>
    </source>
</evidence>
<comment type="caution">
    <text evidence="1">The sequence shown here is derived from an EMBL/GenBank/DDBJ whole genome shotgun (WGS) entry which is preliminary data.</text>
</comment>
<reference evidence="1 2" key="1">
    <citation type="journal article" date="2021" name="Hortic Res">
        <title>High-quality reference genome and annotation aids understanding of berry development for evergreen blueberry (Vaccinium darrowii).</title>
        <authorList>
            <person name="Yu J."/>
            <person name="Hulse-Kemp A.M."/>
            <person name="Babiker E."/>
            <person name="Staton M."/>
        </authorList>
    </citation>
    <scope>NUCLEOTIDE SEQUENCE [LARGE SCALE GENOMIC DNA]</scope>
    <source>
        <strain evidence="2">cv. NJ 8807/NJ 8810</strain>
        <tissue evidence="1">Young leaf</tissue>
    </source>
</reference>
<name>A0ACB7YMX0_9ERIC</name>
<accession>A0ACB7YMX0</accession>
<proteinExistence type="predicted"/>
<dbReference type="Proteomes" id="UP000828048">
    <property type="component" value="Chromosome 11"/>
</dbReference>
<keyword evidence="2" id="KW-1185">Reference proteome</keyword>
<sequence length="467" mass="51426">MGLFRLLTVLSFKTLILFYLLGANSITVLADRTKATKLHLTTTAHDSENTANPPSPPPPPPPPQERSSMAPFKPSIAVVVGVLTTLFSITFLLLLYAKHCKRENGYSNNSRGHGVPSVTDRKNSGVDRTVIESLPIFRFGSLRGAKDGLECAVCLNRFEPTEVLKLLPKCKHAFHVECVDTWLDAHSTCPLCRYRVDPEDILLLNDAVAKVIGQHEPLPPQPEEVAEVEILRRVSGRHSSAGERGKSNGGFLQIVVEKAGEENNGAENLTTRRSLDGWTPKLPEFLGQMTSKKKSKEAISVGCFDRRKDGMLLTLDEERTSLDRRRLEHRIIVGGGDGVGGGGGGGFQYRWSDVQPSDLLYLRSEMIMSDSRGLLAASGSRSSVQDINRGRSVMNERSVSEITGLSRWSNNYGGGNNRRRRRWEERGGGEREAGVVSRWLAWVSQSSRSSSSSHPSQTQQTLPAVRS</sequence>
<gene>
    <name evidence="1" type="ORF">Vadar_014367</name>
</gene>
<protein>
    <submittedName>
        <fullName evidence="1">Uncharacterized protein</fullName>
    </submittedName>
</protein>
<organism evidence="1 2">
    <name type="scientific">Vaccinium darrowii</name>
    <dbReference type="NCBI Taxonomy" id="229202"/>
    <lineage>
        <taxon>Eukaryota</taxon>
        <taxon>Viridiplantae</taxon>
        <taxon>Streptophyta</taxon>
        <taxon>Embryophyta</taxon>
        <taxon>Tracheophyta</taxon>
        <taxon>Spermatophyta</taxon>
        <taxon>Magnoliopsida</taxon>
        <taxon>eudicotyledons</taxon>
        <taxon>Gunneridae</taxon>
        <taxon>Pentapetalae</taxon>
        <taxon>asterids</taxon>
        <taxon>Ericales</taxon>
        <taxon>Ericaceae</taxon>
        <taxon>Vaccinioideae</taxon>
        <taxon>Vaccinieae</taxon>
        <taxon>Vaccinium</taxon>
    </lineage>
</organism>